<gene>
    <name evidence="14" type="ORF">UABAM_03108</name>
</gene>
<dbReference type="SUPFAM" id="SSF55979">
    <property type="entry name" value="DNA clamp"/>
    <property type="match status" value="3"/>
</dbReference>
<evidence type="ECO:0000256" key="9">
    <source>
        <dbReference type="ARBA" id="ARBA00023125"/>
    </source>
</evidence>
<dbReference type="PIRSF" id="PIRSF000804">
    <property type="entry name" value="DNA_pol_III_b"/>
    <property type="match status" value="1"/>
</dbReference>
<feature type="domain" description="DNA polymerase III beta sliding clamp N-terminal" evidence="11">
    <location>
        <begin position="1"/>
        <end position="121"/>
    </location>
</feature>
<evidence type="ECO:0000256" key="5">
    <source>
        <dbReference type="ARBA" id="ARBA00022679"/>
    </source>
</evidence>
<dbReference type="Pfam" id="PF00712">
    <property type="entry name" value="DNA_pol3_beta"/>
    <property type="match status" value="1"/>
</dbReference>
<dbReference type="GO" id="GO:0009360">
    <property type="term" value="C:DNA polymerase III complex"/>
    <property type="evidence" value="ECO:0007669"/>
    <property type="project" value="InterPro"/>
</dbReference>
<dbReference type="InterPro" id="IPR046938">
    <property type="entry name" value="DNA_clamp_sf"/>
</dbReference>
<reference evidence="14 15" key="1">
    <citation type="submission" date="2019-08" db="EMBL/GenBank/DDBJ databases">
        <title>Complete genome sequence of Candidatus Uab amorphum.</title>
        <authorList>
            <person name="Shiratori T."/>
            <person name="Suzuki S."/>
            <person name="Kakizawa Y."/>
            <person name="Ishida K."/>
        </authorList>
    </citation>
    <scope>NUCLEOTIDE SEQUENCE [LARGE SCALE GENOMIC DNA]</scope>
    <source>
        <strain evidence="14 15">SRT547</strain>
    </source>
</reference>
<dbReference type="GO" id="GO:0003887">
    <property type="term" value="F:DNA-directed DNA polymerase activity"/>
    <property type="evidence" value="ECO:0007669"/>
    <property type="project" value="UniProtKB-UniRule"/>
</dbReference>
<evidence type="ECO:0000259" key="11">
    <source>
        <dbReference type="Pfam" id="PF00712"/>
    </source>
</evidence>
<evidence type="ECO:0000313" key="15">
    <source>
        <dbReference type="Proteomes" id="UP000326354"/>
    </source>
</evidence>
<comment type="function">
    <text evidence="10">Confers DNA tethering and processivity to DNA polymerases and other proteins. Acts as a clamp, forming a ring around DNA (a reaction catalyzed by the clamp-loading complex) which diffuses in an ATP-independent manner freely and bidirectionally along dsDNA. Initially characterized for its ability to contact the catalytic subunit of DNA polymerase III (Pol III), a complex, multichain enzyme responsible for most of the replicative synthesis in bacteria; Pol III exhibits 3'-5' exonuclease proofreading activity. The beta chain is required for initiation of replication as well as for processivity of DNA replication.</text>
</comment>
<dbReference type="Pfam" id="PF02768">
    <property type="entry name" value="DNA_pol3_beta_3"/>
    <property type="match status" value="1"/>
</dbReference>
<organism evidence="14 15">
    <name type="scientific">Uabimicrobium amorphum</name>
    <dbReference type="NCBI Taxonomy" id="2596890"/>
    <lineage>
        <taxon>Bacteria</taxon>
        <taxon>Pseudomonadati</taxon>
        <taxon>Planctomycetota</taxon>
        <taxon>Candidatus Uabimicrobiia</taxon>
        <taxon>Candidatus Uabimicrobiales</taxon>
        <taxon>Candidatus Uabimicrobiaceae</taxon>
        <taxon>Candidatus Uabimicrobium</taxon>
    </lineage>
</organism>
<dbReference type="NCBIfam" id="TIGR00663">
    <property type="entry name" value="dnan"/>
    <property type="match status" value="1"/>
</dbReference>
<dbReference type="GO" id="GO:0008408">
    <property type="term" value="F:3'-5' exonuclease activity"/>
    <property type="evidence" value="ECO:0007669"/>
    <property type="project" value="InterPro"/>
</dbReference>
<dbReference type="InterPro" id="IPR001001">
    <property type="entry name" value="DNA_polIII_beta"/>
</dbReference>
<dbReference type="KEGG" id="uam:UABAM_03108"/>
<accession>A0A5S9ING1</accession>
<keyword evidence="6 10" id="KW-0548">Nucleotidyltransferase</keyword>
<keyword evidence="8 10" id="KW-0239">DNA-directed DNA polymerase</keyword>
<evidence type="ECO:0000256" key="2">
    <source>
        <dbReference type="ARBA" id="ARBA00010752"/>
    </source>
</evidence>
<comment type="subunit">
    <text evidence="10">Forms a ring-shaped head-to-tail homodimer around DNA.</text>
</comment>
<keyword evidence="7 10" id="KW-0235">DNA replication</keyword>
<feature type="domain" description="DNA polymerase III beta sliding clamp C-terminal" evidence="13">
    <location>
        <begin position="251"/>
        <end position="367"/>
    </location>
</feature>
<comment type="subcellular location">
    <subcellularLocation>
        <location evidence="1 10">Cytoplasm</location>
    </subcellularLocation>
</comment>
<protein>
    <recommendedName>
        <fullName evidence="3 10">Beta sliding clamp</fullName>
    </recommendedName>
</protein>
<name>A0A5S9ING1_UABAM</name>
<proteinExistence type="inferred from homology"/>
<evidence type="ECO:0000256" key="1">
    <source>
        <dbReference type="ARBA" id="ARBA00004496"/>
    </source>
</evidence>
<dbReference type="PANTHER" id="PTHR30478:SF0">
    <property type="entry name" value="BETA SLIDING CLAMP"/>
    <property type="match status" value="1"/>
</dbReference>
<keyword evidence="15" id="KW-1185">Reference proteome</keyword>
<dbReference type="GO" id="GO:0006271">
    <property type="term" value="P:DNA strand elongation involved in DNA replication"/>
    <property type="evidence" value="ECO:0007669"/>
    <property type="project" value="TreeGrafter"/>
</dbReference>
<dbReference type="SMART" id="SM00480">
    <property type="entry name" value="POL3Bc"/>
    <property type="match status" value="1"/>
</dbReference>
<evidence type="ECO:0000256" key="8">
    <source>
        <dbReference type="ARBA" id="ARBA00022932"/>
    </source>
</evidence>
<evidence type="ECO:0000313" key="14">
    <source>
        <dbReference type="EMBL" id="BBM84747.1"/>
    </source>
</evidence>
<dbReference type="GO" id="GO:0005737">
    <property type="term" value="C:cytoplasm"/>
    <property type="evidence" value="ECO:0007669"/>
    <property type="project" value="UniProtKB-SubCell"/>
</dbReference>
<evidence type="ECO:0000256" key="7">
    <source>
        <dbReference type="ARBA" id="ARBA00022705"/>
    </source>
</evidence>
<dbReference type="EMBL" id="AP019860">
    <property type="protein sequence ID" value="BBM84747.1"/>
    <property type="molecule type" value="Genomic_DNA"/>
</dbReference>
<dbReference type="Proteomes" id="UP000326354">
    <property type="component" value="Chromosome"/>
</dbReference>
<dbReference type="RefSeq" id="WP_151968880.1">
    <property type="nucleotide sequence ID" value="NZ_AP019860.1"/>
</dbReference>
<evidence type="ECO:0000256" key="6">
    <source>
        <dbReference type="ARBA" id="ARBA00022695"/>
    </source>
</evidence>
<dbReference type="Gene3D" id="3.10.150.10">
    <property type="entry name" value="DNA Polymerase III, subunit A, domain 2"/>
    <property type="match status" value="1"/>
</dbReference>
<feature type="domain" description="DNA polymerase III beta sliding clamp central" evidence="12">
    <location>
        <begin position="135"/>
        <end position="247"/>
    </location>
</feature>
<keyword evidence="4 10" id="KW-0963">Cytoplasm</keyword>
<dbReference type="CDD" id="cd00140">
    <property type="entry name" value="beta_clamp"/>
    <property type="match status" value="1"/>
</dbReference>
<evidence type="ECO:0000256" key="10">
    <source>
        <dbReference type="PIRNR" id="PIRNR000804"/>
    </source>
</evidence>
<sequence length="375" mass="42030">MKIKCKKQVLLQALQTITGVAAQKDIYPILANVKIIAHDGALKLKATDLKISLTYSLSNDQFEILEPGELLISAFKFFNVVKENPDEEVIVEKADTFNATIVCSDGTFKILGEEPEKFPPVPEFQEADSLDILGADFQKLIKKTLFATTTEKTRYNLDNVLVMILKDQLRFVATDGKRLAVCDRPCNENSSLEGKEFTVPSKGLQQIDRVLSATSPEKVKLGLIENQLLFQTDEVVLSTRLADAKFPPYEKVIPKDLPHKAFLKVKDFSSALRRVCWFTDEKNKSIELSFSSDALKLFANDEGAGEASLEMPVVFEGEPFDIKFNPDFFNDMLKIIDSPEITVFLKDFASPAMIKDGEDFQYVVLPIKPQEVASE</sequence>
<evidence type="ECO:0000256" key="4">
    <source>
        <dbReference type="ARBA" id="ARBA00022490"/>
    </source>
</evidence>
<dbReference type="GO" id="GO:0003677">
    <property type="term" value="F:DNA binding"/>
    <property type="evidence" value="ECO:0007669"/>
    <property type="project" value="UniProtKB-UniRule"/>
</dbReference>
<keyword evidence="5 10" id="KW-0808">Transferase</keyword>
<dbReference type="AlphaFoldDB" id="A0A5S9ING1"/>
<dbReference type="InterPro" id="IPR022634">
    <property type="entry name" value="DNA_polIII_beta_N"/>
</dbReference>
<evidence type="ECO:0000259" key="12">
    <source>
        <dbReference type="Pfam" id="PF02767"/>
    </source>
</evidence>
<dbReference type="Pfam" id="PF02767">
    <property type="entry name" value="DNA_pol3_beta_2"/>
    <property type="match status" value="1"/>
</dbReference>
<dbReference type="PANTHER" id="PTHR30478">
    <property type="entry name" value="DNA POLYMERASE III SUBUNIT BETA"/>
    <property type="match status" value="1"/>
</dbReference>
<evidence type="ECO:0000259" key="13">
    <source>
        <dbReference type="Pfam" id="PF02768"/>
    </source>
</evidence>
<comment type="similarity">
    <text evidence="2 10">Belongs to the beta sliding clamp family.</text>
</comment>
<dbReference type="InterPro" id="IPR022637">
    <property type="entry name" value="DNA_polIII_beta_cen"/>
</dbReference>
<dbReference type="Gene3D" id="3.70.10.10">
    <property type="match status" value="1"/>
</dbReference>
<evidence type="ECO:0000256" key="3">
    <source>
        <dbReference type="ARBA" id="ARBA00021035"/>
    </source>
</evidence>
<keyword evidence="9" id="KW-0238">DNA-binding</keyword>
<dbReference type="OrthoDB" id="8421503at2"/>
<dbReference type="InterPro" id="IPR022635">
    <property type="entry name" value="DNA_polIII_beta_C"/>
</dbReference>